<keyword evidence="2" id="KW-0732">Signal</keyword>
<evidence type="ECO:0000256" key="1">
    <source>
        <dbReference type="SAM" id="MobiDB-lite"/>
    </source>
</evidence>
<comment type="caution">
    <text evidence="3">The sequence shown here is derived from an EMBL/GenBank/DDBJ whole genome shotgun (WGS) entry which is preliminary data.</text>
</comment>
<dbReference type="Proteomes" id="UP000245207">
    <property type="component" value="Unassembled WGS sequence"/>
</dbReference>
<reference evidence="3 4" key="1">
    <citation type="journal article" date="2018" name="Mol. Plant">
        <title>The genome of Artemisia annua provides insight into the evolution of Asteraceae family and artemisinin biosynthesis.</title>
        <authorList>
            <person name="Shen Q."/>
            <person name="Zhang L."/>
            <person name="Liao Z."/>
            <person name="Wang S."/>
            <person name="Yan T."/>
            <person name="Shi P."/>
            <person name="Liu M."/>
            <person name="Fu X."/>
            <person name="Pan Q."/>
            <person name="Wang Y."/>
            <person name="Lv Z."/>
            <person name="Lu X."/>
            <person name="Zhang F."/>
            <person name="Jiang W."/>
            <person name="Ma Y."/>
            <person name="Chen M."/>
            <person name="Hao X."/>
            <person name="Li L."/>
            <person name="Tang Y."/>
            <person name="Lv G."/>
            <person name="Zhou Y."/>
            <person name="Sun X."/>
            <person name="Brodelius P.E."/>
            <person name="Rose J.K.C."/>
            <person name="Tang K."/>
        </authorList>
    </citation>
    <scope>NUCLEOTIDE SEQUENCE [LARGE SCALE GENOMIC DNA]</scope>
    <source>
        <strain evidence="4">cv. Huhao1</strain>
        <tissue evidence="3">Leaf</tissue>
    </source>
</reference>
<dbReference type="EMBL" id="PKPP01004148">
    <property type="protein sequence ID" value="PWA65845.1"/>
    <property type="molecule type" value="Genomic_DNA"/>
</dbReference>
<evidence type="ECO:0000313" key="3">
    <source>
        <dbReference type="EMBL" id="PWA65845.1"/>
    </source>
</evidence>
<dbReference type="AlphaFoldDB" id="A0A2U1MX43"/>
<feature type="region of interest" description="Disordered" evidence="1">
    <location>
        <begin position="49"/>
        <end position="69"/>
    </location>
</feature>
<proteinExistence type="predicted"/>
<feature type="compositionally biased region" description="Low complexity" evidence="1">
    <location>
        <begin position="57"/>
        <end position="69"/>
    </location>
</feature>
<evidence type="ECO:0000256" key="2">
    <source>
        <dbReference type="SAM" id="SignalP"/>
    </source>
</evidence>
<feature type="signal peptide" evidence="2">
    <location>
        <begin position="1"/>
        <end position="26"/>
    </location>
</feature>
<feature type="chain" id="PRO_5015706913" evidence="2">
    <location>
        <begin position="27"/>
        <end position="140"/>
    </location>
</feature>
<evidence type="ECO:0000313" key="4">
    <source>
        <dbReference type="Proteomes" id="UP000245207"/>
    </source>
</evidence>
<protein>
    <submittedName>
        <fullName evidence="3">Uncharacterized protein</fullName>
    </submittedName>
</protein>
<keyword evidence="4" id="KW-1185">Reference proteome</keyword>
<organism evidence="3 4">
    <name type="scientific">Artemisia annua</name>
    <name type="common">Sweet wormwood</name>
    <dbReference type="NCBI Taxonomy" id="35608"/>
    <lineage>
        <taxon>Eukaryota</taxon>
        <taxon>Viridiplantae</taxon>
        <taxon>Streptophyta</taxon>
        <taxon>Embryophyta</taxon>
        <taxon>Tracheophyta</taxon>
        <taxon>Spermatophyta</taxon>
        <taxon>Magnoliopsida</taxon>
        <taxon>eudicotyledons</taxon>
        <taxon>Gunneridae</taxon>
        <taxon>Pentapetalae</taxon>
        <taxon>asterids</taxon>
        <taxon>campanulids</taxon>
        <taxon>Asterales</taxon>
        <taxon>Asteraceae</taxon>
        <taxon>Asteroideae</taxon>
        <taxon>Anthemideae</taxon>
        <taxon>Artemisiinae</taxon>
        <taxon>Artemisia</taxon>
    </lineage>
</organism>
<sequence>MRQGTKSLAIVASLVLLFMTFECNVASRPFGGELEKLWINTQNLLLSSLPQGPARPPGNGCTNTGNSGNPCIGSRKLAGRVGGVAAPTQLLATRTNSGVVEDRVNRVVEGEGERDVDPARADEEDNIRIYRRKKSQKASA</sequence>
<accession>A0A2U1MX43</accession>
<name>A0A2U1MX43_ARTAN</name>
<gene>
    <name evidence="3" type="ORF">CTI12_AA335370</name>
</gene>